<evidence type="ECO:0000313" key="1">
    <source>
        <dbReference type="EMBL" id="CAF3392220.1"/>
    </source>
</evidence>
<reference evidence="1" key="1">
    <citation type="submission" date="2021-02" db="EMBL/GenBank/DDBJ databases">
        <authorList>
            <person name="Nowell W R."/>
        </authorList>
    </citation>
    <scope>NUCLEOTIDE SEQUENCE</scope>
</reference>
<name>A0A817ZJ58_9BILA</name>
<sequence length="103" mass="12012">MYVLTPPLFELLAKHIQLTNSKLARQYPSVHYGLLKTLNSHCAAVLCLENHKPSENRYSTLNLFFLNNYLVYSNEEEIGNLCCRLLNKIVKRQRDLDVSFLVR</sequence>
<gene>
    <name evidence="1" type="ORF">KIK155_LOCUS7318</name>
</gene>
<protein>
    <submittedName>
        <fullName evidence="1">Uncharacterized protein</fullName>
    </submittedName>
</protein>
<organism evidence="1 2">
    <name type="scientific">Rotaria socialis</name>
    <dbReference type="NCBI Taxonomy" id="392032"/>
    <lineage>
        <taxon>Eukaryota</taxon>
        <taxon>Metazoa</taxon>
        <taxon>Spiralia</taxon>
        <taxon>Gnathifera</taxon>
        <taxon>Rotifera</taxon>
        <taxon>Eurotatoria</taxon>
        <taxon>Bdelloidea</taxon>
        <taxon>Philodinida</taxon>
        <taxon>Philodinidae</taxon>
        <taxon>Rotaria</taxon>
    </lineage>
</organism>
<dbReference type="GO" id="GO:0000184">
    <property type="term" value="P:nuclear-transcribed mRNA catabolic process, nonsense-mediated decay"/>
    <property type="evidence" value="ECO:0007669"/>
    <property type="project" value="InterPro"/>
</dbReference>
<dbReference type="AlphaFoldDB" id="A0A817ZJ58"/>
<dbReference type="Pfam" id="PF15785">
    <property type="entry name" value="SMG1"/>
    <property type="match status" value="1"/>
</dbReference>
<dbReference type="GO" id="GO:0004674">
    <property type="term" value="F:protein serine/threonine kinase activity"/>
    <property type="evidence" value="ECO:0007669"/>
    <property type="project" value="InterPro"/>
</dbReference>
<feature type="non-terminal residue" evidence="1">
    <location>
        <position position="1"/>
    </location>
</feature>
<dbReference type="Proteomes" id="UP000663865">
    <property type="component" value="Unassembled WGS sequence"/>
</dbReference>
<dbReference type="EMBL" id="CAJNYV010000875">
    <property type="protein sequence ID" value="CAF3392220.1"/>
    <property type="molecule type" value="Genomic_DNA"/>
</dbReference>
<evidence type="ECO:0000313" key="2">
    <source>
        <dbReference type="Proteomes" id="UP000663865"/>
    </source>
</evidence>
<dbReference type="InterPro" id="IPR031559">
    <property type="entry name" value="SMG1"/>
</dbReference>
<proteinExistence type="predicted"/>
<comment type="caution">
    <text evidence="1">The sequence shown here is derived from an EMBL/GenBank/DDBJ whole genome shotgun (WGS) entry which is preliminary data.</text>
</comment>
<accession>A0A817ZJ58</accession>